<evidence type="ECO:0000256" key="3">
    <source>
        <dbReference type="ARBA" id="ARBA00022748"/>
    </source>
</evidence>
<dbReference type="EMBL" id="DF968181">
    <property type="protein sequence ID" value="GAP41130.1"/>
    <property type="molecule type" value="Genomic_DNA"/>
</dbReference>
<keyword evidence="2" id="KW-0408">Iron</keyword>
<evidence type="ECO:0000313" key="6">
    <source>
        <dbReference type="EMBL" id="GAP41130.1"/>
    </source>
</evidence>
<keyword evidence="4 5" id="KW-0472">Membrane</keyword>
<keyword evidence="5" id="KW-0812">Transmembrane</keyword>
<dbReference type="RefSeq" id="WP_062281727.1">
    <property type="nucleotide sequence ID" value="NZ_DF968181.1"/>
</dbReference>
<evidence type="ECO:0000256" key="1">
    <source>
        <dbReference type="ARBA" id="ARBA00004370"/>
    </source>
</evidence>
<evidence type="ECO:0000313" key="7">
    <source>
        <dbReference type="Proteomes" id="UP000053370"/>
    </source>
</evidence>
<dbReference type="OrthoDB" id="9794828at2"/>
<dbReference type="GO" id="GO:0005886">
    <property type="term" value="C:plasma membrane"/>
    <property type="evidence" value="ECO:0007669"/>
    <property type="project" value="InterPro"/>
</dbReference>
<dbReference type="GO" id="GO:0017004">
    <property type="term" value="P:cytochrome complex assembly"/>
    <property type="evidence" value="ECO:0007669"/>
    <property type="project" value="UniProtKB-KW"/>
</dbReference>
<dbReference type="STRING" id="1678840.ATC1_131112"/>
<protein>
    <submittedName>
        <fullName evidence="6">Cytochrome c-type biogenesis protein CcmE</fullName>
    </submittedName>
</protein>
<dbReference type="GO" id="GO:0020037">
    <property type="term" value="F:heme binding"/>
    <property type="evidence" value="ECO:0007669"/>
    <property type="project" value="InterPro"/>
</dbReference>
<dbReference type="AlphaFoldDB" id="A0A0S7BLC3"/>
<evidence type="ECO:0000256" key="4">
    <source>
        <dbReference type="ARBA" id="ARBA00023136"/>
    </source>
</evidence>
<reference evidence="6" key="1">
    <citation type="journal article" date="2015" name="Genome Announc.">
        <title>Draft Genome Sequence of Anaerolineae Strain TC1, a Novel Isolate from a Methanogenic Wastewater Treatment System.</title>
        <authorList>
            <person name="Matsuura N."/>
            <person name="Tourlousse D.M."/>
            <person name="Sun L."/>
            <person name="Toyonaga M."/>
            <person name="Kuroda K."/>
            <person name="Ohashi A."/>
            <person name="Cruz R."/>
            <person name="Yamaguchi T."/>
            <person name="Sekiguchi Y."/>
        </authorList>
    </citation>
    <scope>NUCLEOTIDE SEQUENCE [LARGE SCALE GENOMIC DNA]</scope>
    <source>
        <strain evidence="6">TC1</strain>
    </source>
</reference>
<evidence type="ECO:0000256" key="5">
    <source>
        <dbReference type="SAM" id="Phobius"/>
    </source>
</evidence>
<keyword evidence="7" id="KW-1185">Reference proteome</keyword>
<dbReference type="InterPro" id="IPR004329">
    <property type="entry name" value="CcmE"/>
</dbReference>
<keyword evidence="2" id="KW-0479">Metal-binding</keyword>
<dbReference type="Pfam" id="PF03100">
    <property type="entry name" value="CcmE"/>
    <property type="match status" value="1"/>
</dbReference>
<dbReference type="InterPro" id="IPR012340">
    <property type="entry name" value="NA-bd_OB-fold"/>
</dbReference>
<organism evidence="6">
    <name type="scientific">Flexilinea flocculi</name>
    <dbReference type="NCBI Taxonomy" id="1678840"/>
    <lineage>
        <taxon>Bacteria</taxon>
        <taxon>Bacillati</taxon>
        <taxon>Chloroflexota</taxon>
        <taxon>Anaerolineae</taxon>
        <taxon>Anaerolineales</taxon>
        <taxon>Anaerolineaceae</taxon>
        <taxon>Flexilinea</taxon>
    </lineage>
</organism>
<comment type="subcellular location">
    <subcellularLocation>
        <location evidence="1">Membrane</location>
    </subcellularLocation>
</comment>
<dbReference type="GO" id="GO:0017003">
    <property type="term" value="P:protein-heme linkage"/>
    <property type="evidence" value="ECO:0007669"/>
    <property type="project" value="InterPro"/>
</dbReference>
<evidence type="ECO:0000256" key="2">
    <source>
        <dbReference type="ARBA" id="ARBA00022617"/>
    </source>
</evidence>
<feature type="transmembrane region" description="Helical" evidence="5">
    <location>
        <begin position="12"/>
        <end position="31"/>
    </location>
</feature>
<accession>A0A0S7BLC3</accession>
<dbReference type="Proteomes" id="UP000053370">
    <property type="component" value="Unassembled WGS sequence"/>
</dbReference>
<dbReference type="Gene3D" id="2.40.50.140">
    <property type="entry name" value="Nucleic acid-binding proteins"/>
    <property type="match status" value="1"/>
</dbReference>
<keyword evidence="3" id="KW-0201">Cytochrome c-type biogenesis</keyword>
<dbReference type="InterPro" id="IPR036127">
    <property type="entry name" value="CcmE-like_sf"/>
</dbReference>
<name>A0A0S7BLC3_9CHLR</name>
<sequence>MNEKVHHIKKTNWKVIIGCVVIGIALIYLLVSSTLGSLQYFITIEELLKNSSSYQEKNVRVAGVVIGDSITADAENSIVEFTAVNISSDHEAIEQQGGMEKAVQDAVNNPKSDRIHVIYHGIKPDMLKDKTQAIMTGRLISDQVFEAEELLLKCPSKYENAGK</sequence>
<proteinExistence type="predicted"/>
<dbReference type="SUPFAM" id="SSF82093">
    <property type="entry name" value="Heme chaperone CcmE"/>
    <property type="match status" value="1"/>
</dbReference>
<keyword evidence="5" id="KW-1133">Transmembrane helix</keyword>
<keyword evidence="2" id="KW-0349">Heme</keyword>
<gene>
    <name evidence="6" type="ORF">ATC1_131112</name>
</gene>